<evidence type="ECO:0000259" key="1">
    <source>
        <dbReference type="Pfam" id="PF08044"/>
    </source>
</evidence>
<keyword evidence="3" id="KW-1185">Reference proteome</keyword>
<dbReference type="Pfam" id="PF08044">
    <property type="entry name" value="DUF1707"/>
    <property type="match status" value="1"/>
</dbReference>
<evidence type="ECO:0000313" key="2">
    <source>
        <dbReference type="EMBL" id="NKY36815.1"/>
    </source>
</evidence>
<gene>
    <name evidence="2" type="ORF">HGA13_27645</name>
</gene>
<evidence type="ECO:0000313" key="3">
    <source>
        <dbReference type="Proteomes" id="UP000565715"/>
    </source>
</evidence>
<comment type="caution">
    <text evidence="2">The sequence shown here is derived from an EMBL/GenBank/DDBJ whole genome shotgun (WGS) entry which is preliminary data.</text>
</comment>
<proteinExistence type="predicted"/>
<sequence>MTIEPTPEYLPALRAGDADRERAATIVQAAFAEGRLELAEFDERIAAVYAGRTVPELETLTADLVPAAHGSRTDRLVLRSTGSSVKREGQWRVPPQIVVETEHGAVRLDFTEAVVRSPEVWVEVKSAHGSIVLIVPPGWSVDIDEVTSEWGKVTNTAGPPVSGLPLLRVSGVVQHARVTVRHPKRRWWWPFGARANNR</sequence>
<dbReference type="PANTHER" id="PTHR40763">
    <property type="entry name" value="MEMBRANE PROTEIN-RELATED"/>
    <property type="match status" value="1"/>
</dbReference>
<name>A0A846XNE1_9NOCA</name>
<feature type="domain" description="DUF1707" evidence="1">
    <location>
        <begin position="13"/>
        <end position="64"/>
    </location>
</feature>
<accession>A0A846XNE1</accession>
<dbReference type="EMBL" id="JAAXOO010000007">
    <property type="protein sequence ID" value="NKY36815.1"/>
    <property type="molecule type" value="Genomic_DNA"/>
</dbReference>
<organism evidence="2 3">
    <name type="scientific">Nocardia speluncae</name>
    <dbReference type="NCBI Taxonomy" id="419477"/>
    <lineage>
        <taxon>Bacteria</taxon>
        <taxon>Bacillati</taxon>
        <taxon>Actinomycetota</taxon>
        <taxon>Actinomycetes</taxon>
        <taxon>Mycobacteriales</taxon>
        <taxon>Nocardiaceae</taxon>
        <taxon>Nocardia</taxon>
    </lineage>
</organism>
<dbReference type="PANTHER" id="PTHR40763:SF5">
    <property type="entry name" value="MEMBRANE PROTEIN"/>
    <property type="match status" value="1"/>
</dbReference>
<dbReference type="AlphaFoldDB" id="A0A846XNE1"/>
<dbReference type="RefSeq" id="WP_068039645.1">
    <property type="nucleotide sequence ID" value="NZ_JAAXOO010000007.1"/>
</dbReference>
<protein>
    <submittedName>
        <fullName evidence="2">DUF1707 domain-containing protein</fullName>
    </submittedName>
</protein>
<dbReference type="Proteomes" id="UP000565715">
    <property type="component" value="Unassembled WGS sequence"/>
</dbReference>
<dbReference type="InterPro" id="IPR012551">
    <property type="entry name" value="DUF1707_SHOCT-like"/>
</dbReference>
<reference evidence="2 3" key="1">
    <citation type="submission" date="2020-04" db="EMBL/GenBank/DDBJ databases">
        <title>MicrobeNet Type strains.</title>
        <authorList>
            <person name="Nicholson A.C."/>
        </authorList>
    </citation>
    <scope>NUCLEOTIDE SEQUENCE [LARGE SCALE GENOMIC DNA]</scope>
    <source>
        <strain evidence="2 3">DSM 45078</strain>
    </source>
</reference>